<organism evidence="1 2">
    <name type="scientific">Aegilops tauschii subsp. strangulata</name>
    <name type="common">Goatgrass</name>
    <dbReference type="NCBI Taxonomy" id="200361"/>
    <lineage>
        <taxon>Eukaryota</taxon>
        <taxon>Viridiplantae</taxon>
        <taxon>Streptophyta</taxon>
        <taxon>Embryophyta</taxon>
        <taxon>Tracheophyta</taxon>
        <taxon>Spermatophyta</taxon>
        <taxon>Magnoliopsida</taxon>
        <taxon>Liliopsida</taxon>
        <taxon>Poales</taxon>
        <taxon>Poaceae</taxon>
        <taxon>BOP clade</taxon>
        <taxon>Pooideae</taxon>
        <taxon>Triticodae</taxon>
        <taxon>Triticeae</taxon>
        <taxon>Triticinae</taxon>
        <taxon>Aegilops</taxon>
    </lineage>
</organism>
<keyword evidence="2" id="KW-1185">Reference proteome</keyword>
<reference evidence="2" key="1">
    <citation type="journal article" date="2014" name="Science">
        <title>Ancient hybridizations among the ancestral genomes of bread wheat.</title>
        <authorList>
            <consortium name="International Wheat Genome Sequencing Consortium,"/>
            <person name="Marcussen T."/>
            <person name="Sandve S.R."/>
            <person name="Heier L."/>
            <person name="Spannagl M."/>
            <person name="Pfeifer M."/>
            <person name="Jakobsen K.S."/>
            <person name="Wulff B.B."/>
            <person name="Steuernagel B."/>
            <person name="Mayer K.F."/>
            <person name="Olsen O.A."/>
        </authorList>
    </citation>
    <scope>NUCLEOTIDE SEQUENCE [LARGE SCALE GENOMIC DNA]</scope>
    <source>
        <strain evidence="2">cv. AL8/78</strain>
    </source>
</reference>
<protein>
    <submittedName>
        <fullName evidence="1">Uncharacterized protein</fullName>
    </submittedName>
</protein>
<dbReference type="Gramene" id="AET7Gv21003800.2">
    <property type="protein sequence ID" value="AET7Gv21003800.2"/>
    <property type="gene ID" value="AET7Gv21003800"/>
</dbReference>
<proteinExistence type="predicted"/>
<reference evidence="1" key="5">
    <citation type="journal article" date="2021" name="G3 (Bethesda)">
        <title>Aegilops tauschii genome assembly Aet v5.0 features greater sequence contiguity and improved annotation.</title>
        <authorList>
            <person name="Wang L."/>
            <person name="Zhu T."/>
            <person name="Rodriguez J.C."/>
            <person name="Deal K.R."/>
            <person name="Dubcovsky J."/>
            <person name="McGuire P.E."/>
            <person name="Lux T."/>
            <person name="Spannagl M."/>
            <person name="Mayer K.F.X."/>
            <person name="Baldrich P."/>
            <person name="Meyers B.C."/>
            <person name="Huo N."/>
            <person name="Gu Y.Q."/>
            <person name="Zhou H."/>
            <person name="Devos K.M."/>
            <person name="Bennetzen J.L."/>
            <person name="Unver T."/>
            <person name="Budak H."/>
            <person name="Gulick P.J."/>
            <person name="Galiba G."/>
            <person name="Kalapos B."/>
            <person name="Nelson D.R."/>
            <person name="Li P."/>
            <person name="You F.M."/>
            <person name="Luo M.C."/>
            <person name="Dvorak J."/>
        </authorList>
    </citation>
    <scope>NUCLEOTIDE SEQUENCE [LARGE SCALE GENOMIC DNA]</scope>
    <source>
        <strain evidence="1">cv. AL8/78</strain>
    </source>
</reference>
<dbReference type="EnsemblPlants" id="AET7Gv21003800.2">
    <property type="protein sequence ID" value="AET7Gv21003800.2"/>
    <property type="gene ID" value="AET7Gv21003800"/>
</dbReference>
<dbReference type="AlphaFoldDB" id="A0A453SNC9"/>
<reference evidence="1" key="4">
    <citation type="submission" date="2019-03" db="UniProtKB">
        <authorList>
            <consortium name="EnsemblPlants"/>
        </authorList>
    </citation>
    <scope>IDENTIFICATION</scope>
</reference>
<reference evidence="1" key="3">
    <citation type="journal article" date="2017" name="Nature">
        <title>Genome sequence of the progenitor of the wheat D genome Aegilops tauschii.</title>
        <authorList>
            <person name="Luo M.C."/>
            <person name="Gu Y.Q."/>
            <person name="Puiu D."/>
            <person name="Wang H."/>
            <person name="Twardziok S.O."/>
            <person name="Deal K.R."/>
            <person name="Huo N."/>
            <person name="Zhu T."/>
            <person name="Wang L."/>
            <person name="Wang Y."/>
            <person name="McGuire P.E."/>
            <person name="Liu S."/>
            <person name="Long H."/>
            <person name="Ramasamy R.K."/>
            <person name="Rodriguez J.C."/>
            <person name="Van S.L."/>
            <person name="Yuan L."/>
            <person name="Wang Z."/>
            <person name="Xia Z."/>
            <person name="Xiao L."/>
            <person name="Anderson O.D."/>
            <person name="Ouyang S."/>
            <person name="Liang Y."/>
            <person name="Zimin A.V."/>
            <person name="Pertea G."/>
            <person name="Qi P."/>
            <person name="Bennetzen J.L."/>
            <person name="Dai X."/>
            <person name="Dawson M.W."/>
            <person name="Muller H.G."/>
            <person name="Kugler K."/>
            <person name="Rivarola-Duarte L."/>
            <person name="Spannagl M."/>
            <person name="Mayer K.F.X."/>
            <person name="Lu F.H."/>
            <person name="Bevan M.W."/>
            <person name="Leroy P."/>
            <person name="Li P."/>
            <person name="You F.M."/>
            <person name="Sun Q."/>
            <person name="Liu Z."/>
            <person name="Lyons E."/>
            <person name="Wicker T."/>
            <person name="Salzberg S.L."/>
            <person name="Devos K.M."/>
            <person name="Dvorak J."/>
        </authorList>
    </citation>
    <scope>NUCLEOTIDE SEQUENCE [LARGE SCALE GENOMIC DNA]</scope>
    <source>
        <strain evidence="1">cv. AL8/78</strain>
    </source>
</reference>
<accession>A0A453SNC9</accession>
<evidence type="ECO:0000313" key="1">
    <source>
        <dbReference type="EnsemblPlants" id="AET7Gv21003800.2"/>
    </source>
</evidence>
<dbReference type="Proteomes" id="UP000015105">
    <property type="component" value="Chromosome 7D"/>
</dbReference>
<sequence>PEPLTVKIVALRRRQPQPPVGRSTAYDAAVRRRCSTSRGRVQPLQFVTTHHYPSSSTRFVRHRCSTSRRPAHFQFSTSQLK</sequence>
<name>A0A453SNC9_AEGTS</name>
<evidence type="ECO:0000313" key="2">
    <source>
        <dbReference type="Proteomes" id="UP000015105"/>
    </source>
</evidence>
<reference evidence="2" key="2">
    <citation type="journal article" date="2017" name="Nat. Plants">
        <title>The Aegilops tauschii genome reveals multiple impacts of transposons.</title>
        <authorList>
            <person name="Zhao G."/>
            <person name="Zou C."/>
            <person name="Li K."/>
            <person name="Wang K."/>
            <person name="Li T."/>
            <person name="Gao L."/>
            <person name="Zhang X."/>
            <person name="Wang H."/>
            <person name="Yang Z."/>
            <person name="Liu X."/>
            <person name="Jiang W."/>
            <person name="Mao L."/>
            <person name="Kong X."/>
            <person name="Jiao Y."/>
            <person name="Jia J."/>
        </authorList>
    </citation>
    <scope>NUCLEOTIDE SEQUENCE [LARGE SCALE GENOMIC DNA]</scope>
    <source>
        <strain evidence="2">cv. AL8/78</strain>
    </source>
</reference>